<keyword evidence="1" id="KW-0812">Transmembrane</keyword>
<organism evidence="2 3">
    <name type="scientific">Clostridium pasteurianum BC1</name>
    <dbReference type="NCBI Taxonomy" id="86416"/>
    <lineage>
        <taxon>Bacteria</taxon>
        <taxon>Bacillati</taxon>
        <taxon>Bacillota</taxon>
        <taxon>Clostridia</taxon>
        <taxon>Eubacteriales</taxon>
        <taxon>Clostridiaceae</taxon>
        <taxon>Clostridium</taxon>
    </lineage>
</organism>
<evidence type="ECO:0008006" key="4">
    <source>
        <dbReference type="Google" id="ProtNLM"/>
    </source>
</evidence>
<dbReference type="KEGG" id="cpas:Clopa_1948"/>
<evidence type="ECO:0000313" key="2">
    <source>
        <dbReference type="EMBL" id="AGK96843.1"/>
    </source>
</evidence>
<keyword evidence="1" id="KW-0472">Membrane</keyword>
<dbReference type="eggNOG" id="COG1835">
    <property type="taxonomic scope" value="Bacteria"/>
</dbReference>
<reference evidence="2 3" key="1">
    <citation type="submission" date="2012-01" db="EMBL/GenBank/DDBJ databases">
        <title>Complete sequence of chromosome of Clostridium pasteurianum BC1.</title>
        <authorList>
            <consortium name="US DOE Joint Genome Institute"/>
            <person name="Lucas S."/>
            <person name="Han J."/>
            <person name="Lapidus A."/>
            <person name="Cheng J.-F."/>
            <person name="Goodwin L."/>
            <person name="Pitluck S."/>
            <person name="Peters L."/>
            <person name="Mikhailova N."/>
            <person name="Teshima H."/>
            <person name="Detter J.C."/>
            <person name="Han C."/>
            <person name="Tapia R."/>
            <person name="Land M."/>
            <person name="Hauser L."/>
            <person name="Kyrpides N."/>
            <person name="Ivanova N."/>
            <person name="Pagani I."/>
            <person name="Dunn J."/>
            <person name="Taghavi S."/>
            <person name="Francis A."/>
            <person name="van der Lelie D."/>
            <person name="Woyke T."/>
        </authorList>
    </citation>
    <scope>NUCLEOTIDE SEQUENCE [LARGE SCALE GENOMIC DNA]</scope>
    <source>
        <strain evidence="2 3">BC1</strain>
    </source>
</reference>
<proteinExistence type="predicted"/>
<name>R4K2M9_CLOPA</name>
<accession>R4K2M9</accession>
<evidence type="ECO:0000256" key="1">
    <source>
        <dbReference type="SAM" id="Phobius"/>
    </source>
</evidence>
<dbReference type="HOGENOM" id="CLU_1479626_0_0_9"/>
<gene>
    <name evidence="2" type="ORF">Clopa_1948</name>
</gene>
<dbReference type="EMBL" id="CP003261">
    <property type="protein sequence ID" value="AGK96843.1"/>
    <property type="molecule type" value="Genomic_DNA"/>
</dbReference>
<keyword evidence="1" id="KW-1133">Transmembrane helix</keyword>
<keyword evidence="3" id="KW-1185">Reference proteome</keyword>
<protein>
    <recommendedName>
        <fullName evidence="4">Acyltransferase 3 domain-containing protein</fullName>
    </recommendedName>
</protein>
<sequence>MDLHKKACCTGYLFRDFTNITNSLSGFENVCFRMAKLEDSKKNHIRKYYSNKNLLYEYRNNFLKYIWRFFMNIVESNVPKSRMFFIDNIRLIMIIIVVLVHTSVTYSGIGGWYYIENKSVDTVSKIIFEIFNTFSQAYFMGFLFLIGAYILKKENVLLEQALSPNMEGVKICIHINILKHLI</sequence>
<evidence type="ECO:0000313" key="3">
    <source>
        <dbReference type="Proteomes" id="UP000013523"/>
    </source>
</evidence>
<dbReference type="Proteomes" id="UP000013523">
    <property type="component" value="Chromosome"/>
</dbReference>
<dbReference type="AlphaFoldDB" id="R4K2M9"/>
<feature type="transmembrane region" description="Helical" evidence="1">
    <location>
        <begin position="91"/>
        <end position="114"/>
    </location>
</feature>
<feature type="transmembrane region" description="Helical" evidence="1">
    <location>
        <begin position="126"/>
        <end position="151"/>
    </location>
</feature>
<dbReference type="PATRIC" id="fig|86416.3.peg.1917"/>
<dbReference type="STRING" id="86416.Clopa_1948"/>